<dbReference type="EMBL" id="KL214745">
    <property type="protein sequence ID" value="KFV61559.1"/>
    <property type="molecule type" value="Genomic_DNA"/>
</dbReference>
<feature type="non-terminal residue" evidence="2">
    <location>
        <position position="77"/>
    </location>
</feature>
<feature type="region of interest" description="Disordered" evidence="1">
    <location>
        <begin position="19"/>
        <end position="77"/>
    </location>
</feature>
<evidence type="ECO:0000313" key="3">
    <source>
        <dbReference type="Proteomes" id="UP000053875"/>
    </source>
</evidence>
<proteinExistence type="predicted"/>
<evidence type="ECO:0000313" key="2">
    <source>
        <dbReference type="EMBL" id="KFV61559.1"/>
    </source>
</evidence>
<evidence type="ECO:0000256" key="1">
    <source>
        <dbReference type="SAM" id="MobiDB-lite"/>
    </source>
</evidence>
<name>A0A093G438_DRYPU</name>
<keyword evidence="3" id="KW-1185">Reference proteome</keyword>
<sequence>MSYYNEAFENPDYHFSETLELDRRRSSQKNLFPHQPTYDSSLQGSYGEEGSGRGQNYPLATPVASMRHGSEYREGLP</sequence>
<dbReference type="Proteomes" id="UP000053875">
    <property type="component" value="Unassembled WGS sequence"/>
</dbReference>
<accession>A0A093G438</accession>
<protein>
    <submittedName>
        <fullName evidence="2">Uncharacterized protein</fullName>
    </submittedName>
</protein>
<feature type="compositionally biased region" description="Basic and acidic residues" evidence="1">
    <location>
        <begin position="68"/>
        <end position="77"/>
    </location>
</feature>
<gene>
    <name evidence="2" type="ORF">N307_05928</name>
</gene>
<reference evidence="2 3" key="1">
    <citation type="submission" date="2014-04" db="EMBL/GenBank/DDBJ databases">
        <title>Genome evolution of avian class.</title>
        <authorList>
            <person name="Zhang G."/>
            <person name="Li C."/>
        </authorList>
    </citation>
    <scope>NUCLEOTIDE SEQUENCE [LARGE SCALE GENOMIC DNA]</scope>
    <source>
        <strain evidence="2">BGI_N307</strain>
    </source>
</reference>
<dbReference type="STRING" id="118200.A0A093G438"/>
<dbReference type="AlphaFoldDB" id="A0A093G438"/>
<organism evidence="2 3">
    <name type="scientific">Dryobates pubescens</name>
    <name type="common">Downy woodpecker</name>
    <name type="synonym">Picoides pubescens</name>
    <dbReference type="NCBI Taxonomy" id="118200"/>
    <lineage>
        <taxon>Eukaryota</taxon>
        <taxon>Metazoa</taxon>
        <taxon>Chordata</taxon>
        <taxon>Craniata</taxon>
        <taxon>Vertebrata</taxon>
        <taxon>Euteleostomi</taxon>
        <taxon>Archelosauria</taxon>
        <taxon>Archosauria</taxon>
        <taxon>Dinosauria</taxon>
        <taxon>Saurischia</taxon>
        <taxon>Theropoda</taxon>
        <taxon>Coelurosauria</taxon>
        <taxon>Aves</taxon>
        <taxon>Neognathae</taxon>
        <taxon>Neoaves</taxon>
        <taxon>Telluraves</taxon>
        <taxon>Coraciimorphae</taxon>
        <taxon>Piciformes</taxon>
        <taxon>Picidae</taxon>
        <taxon>Dryobates</taxon>
    </lineage>
</organism>